<dbReference type="PANTHER" id="PTHR35526">
    <property type="entry name" value="ANTI-SIGMA-F FACTOR RSBW-RELATED"/>
    <property type="match status" value="1"/>
</dbReference>
<feature type="region of interest" description="Disordered" evidence="2">
    <location>
        <begin position="113"/>
        <end position="137"/>
    </location>
</feature>
<dbReference type="OrthoDB" id="3473090at2"/>
<dbReference type="Proteomes" id="UP000194218">
    <property type="component" value="Chromosome"/>
</dbReference>
<reference evidence="4 5" key="1">
    <citation type="submission" date="2017-05" db="EMBL/GenBank/DDBJ databases">
        <title>Complete genome sequence of Streptomyces sp. SCSIO 03032 revealed the diverse biosynthetic pathways for its bioactive secondary metabolites.</title>
        <authorList>
            <person name="Ma L."/>
            <person name="Zhu Y."/>
            <person name="Zhang W."/>
            <person name="Zhang G."/>
            <person name="Tian X."/>
            <person name="Zhang S."/>
            <person name="Zhang C."/>
        </authorList>
    </citation>
    <scope>NUCLEOTIDE SEQUENCE [LARGE SCALE GENOMIC DNA]</scope>
    <source>
        <strain evidence="4 5">SCSIO 03032</strain>
    </source>
</reference>
<dbReference type="InterPro" id="IPR036890">
    <property type="entry name" value="HATPase_C_sf"/>
</dbReference>
<keyword evidence="1" id="KW-0418">Kinase</keyword>
<dbReference type="Pfam" id="PF13581">
    <property type="entry name" value="HATPase_c_2"/>
    <property type="match status" value="1"/>
</dbReference>
<evidence type="ECO:0000256" key="1">
    <source>
        <dbReference type="ARBA" id="ARBA00022527"/>
    </source>
</evidence>
<dbReference type="InterPro" id="IPR050267">
    <property type="entry name" value="Anti-sigma-factor_SerPK"/>
</dbReference>
<evidence type="ECO:0000256" key="2">
    <source>
        <dbReference type="SAM" id="MobiDB-lite"/>
    </source>
</evidence>
<dbReference type="PANTHER" id="PTHR35526:SF3">
    <property type="entry name" value="ANTI-SIGMA-F FACTOR RSBW"/>
    <property type="match status" value="1"/>
</dbReference>
<sequence length="173" mass="18331">MRQQILHGRFPPYAGRAPISWRGAKEVSGVALVVTQHVPASSSMSVSHGPAGVGAARRRLRSELRESGTSETIIEDAVLILSELLSNSWRHARPLDEQEQIRAAWSRDDDGALTISVTDGGGPTRPRPSSPSVTARGGRGLTIITSLARAWGVRETPATGAVTVWAVLPALAA</sequence>
<keyword evidence="1" id="KW-0808">Transferase</keyword>
<dbReference type="CDD" id="cd16936">
    <property type="entry name" value="HATPase_RsbW-like"/>
    <property type="match status" value="1"/>
</dbReference>
<dbReference type="KEGG" id="smao:CAG99_13085"/>
<organism evidence="4 5">
    <name type="scientific">Streptomyces marincola</name>
    <dbReference type="NCBI Taxonomy" id="2878388"/>
    <lineage>
        <taxon>Bacteria</taxon>
        <taxon>Bacillati</taxon>
        <taxon>Actinomycetota</taxon>
        <taxon>Actinomycetes</taxon>
        <taxon>Kitasatosporales</taxon>
        <taxon>Streptomycetaceae</taxon>
        <taxon>Streptomyces</taxon>
    </lineage>
</organism>
<gene>
    <name evidence="4" type="ORF">CAG99_13085</name>
</gene>
<dbReference type="GO" id="GO:0004674">
    <property type="term" value="F:protein serine/threonine kinase activity"/>
    <property type="evidence" value="ECO:0007669"/>
    <property type="project" value="UniProtKB-KW"/>
</dbReference>
<evidence type="ECO:0000259" key="3">
    <source>
        <dbReference type="Pfam" id="PF13581"/>
    </source>
</evidence>
<keyword evidence="1" id="KW-0723">Serine/threonine-protein kinase</keyword>
<accession>A0A1W7CY83</accession>
<dbReference type="SUPFAM" id="SSF55874">
    <property type="entry name" value="ATPase domain of HSP90 chaperone/DNA topoisomerase II/histidine kinase"/>
    <property type="match status" value="1"/>
</dbReference>
<dbReference type="AlphaFoldDB" id="A0A1W7CY83"/>
<dbReference type="EMBL" id="CP021121">
    <property type="protein sequence ID" value="ARQ69675.1"/>
    <property type="molecule type" value="Genomic_DNA"/>
</dbReference>
<name>A0A1W7CY83_9ACTN</name>
<evidence type="ECO:0000313" key="4">
    <source>
        <dbReference type="EMBL" id="ARQ69675.1"/>
    </source>
</evidence>
<evidence type="ECO:0000313" key="5">
    <source>
        <dbReference type="Proteomes" id="UP000194218"/>
    </source>
</evidence>
<proteinExistence type="predicted"/>
<dbReference type="Gene3D" id="3.30.565.10">
    <property type="entry name" value="Histidine kinase-like ATPase, C-terminal domain"/>
    <property type="match status" value="1"/>
</dbReference>
<dbReference type="InterPro" id="IPR003594">
    <property type="entry name" value="HATPase_dom"/>
</dbReference>
<feature type="domain" description="Histidine kinase/HSP90-like ATPase" evidence="3">
    <location>
        <begin position="50"/>
        <end position="163"/>
    </location>
</feature>
<keyword evidence="5" id="KW-1185">Reference proteome</keyword>
<protein>
    <recommendedName>
        <fullName evidence="3">Histidine kinase/HSP90-like ATPase domain-containing protein</fullName>
    </recommendedName>
</protein>